<dbReference type="GO" id="GO:0016705">
    <property type="term" value="F:oxidoreductase activity, acting on paired donors, with incorporation or reduction of molecular oxygen"/>
    <property type="evidence" value="ECO:0007669"/>
    <property type="project" value="InterPro"/>
</dbReference>
<evidence type="ECO:0000256" key="1">
    <source>
        <dbReference type="SAM" id="MobiDB-lite"/>
    </source>
</evidence>
<evidence type="ECO:0000313" key="3">
    <source>
        <dbReference type="Proteomes" id="UP001143474"/>
    </source>
</evidence>
<sequence length="77" mass="8174">MVRTRLMGQRVVALCGPDAARFFYDEDHVRRNTALPGPVKSTLVGHGAVHPLEPPPRTPPVSTRPPSPGPATNAASP</sequence>
<reference evidence="2" key="2">
    <citation type="submission" date="2023-01" db="EMBL/GenBank/DDBJ databases">
        <authorList>
            <person name="Sun Q."/>
            <person name="Evtushenko L."/>
        </authorList>
    </citation>
    <scope>NUCLEOTIDE SEQUENCE</scope>
    <source>
        <strain evidence="2">VKM Ac-2007</strain>
    </source>
</reference>
<comment type="caution">
    <text evidence="2">The sequence shown here is derived from an EMBL/GenBank/DDBJ whole genome shotgun (WGS) entry which is preliminary data.</text>
</comment>
<name>A0A9W6MG62_9ACTN</name>
<organism evidence="2 3">
    <name type="scientific">Streptosporangium carneum</name>
    <dbReference type="NCBI Taxonomy" id="47481"/>
    <lineage>
        <taxon>Bacteria</taxon>
        <taxon>Bacillati</taxon>
        <taxon>Actinomycetota</taxon>
        <taxon>Actinomycetes</taxon>
        <taxon>Streptosporangiales</taxon>
        <taxon>Streptosporangiaceae</taxon>
        <taxon>Streptosporangium</taxon>
    </lineage>
</organism>
<reference evidence="2" key="1">
    <citation type="journal article" date="2014" name="Int. J. Syst. Evol. Microbiol.">
        <title>Complete genome sequence of Corynebacterium casei LMG S-19264T (=DSM 44701T), isolated from a smear-ripened cheese.</title>
        <authorList>
            <consortium name="US DOE Joint Genome Institute (JGI-PGF)"/>
            <person name="Walter F."/>
            <person name="Albersmeier A."/>
            <person name="Kalinowski J."/>
            <person name="Ruckert C."/>
        </authorList>
    </citation>
    <scope>NUCLEOTIDE SEQUENCE</scope>
    <source>
        <strain evidence="2">VKM Ac-2007</strain>
    </source>
</reference>
<dbReference type="Gene3D" id="1.10.630.10">
    <property type="entry name" value="Cytochrome P450"/>
    <property type="match status" value="1"/>
</dbReference>
<dbReference type="GO" id="GO:0004497">
    <property type="term" value="F:monooxygenase activity"/>
    <property type="evidence" value="ECO:0007669"/>
    <property type="project" value="InterPro"/>
</dbReference>
<dbReference type="GO" id="GO:0005506">
    <property type="term" value="F:iron ion binding"/>
    <property type="evidence" value="ECO:0007669"/>
    <property type="project" value="InterPro"/>
</dbReference>
<feature type="region of interest" description="Disordered" evidence="1">
    <location>
        <begin position="36"/>
        <end position="77"/>
    </location>
</feature>
<keyword evidence="3" id="KW-1185">Reference proteome</keyword>
<gene>
    <name evidence="2" type="ORF">GCM10017600_62170</name>
</gene>
<accession>A0A9W6MG62</accession>
<feature type="compositionally biased region" description="Pro residues" evidence="1">
    <location>
        <begin position="52"/>
        <end position="69"/>
    </location>
</feature>
<dbReference type="EMBL" id="BSEV01000018">
    <property type="protein sequence ID" value="GLK12807.1"/>
    <property type="molecule type" value="Genomic_DNA"/>
</dbReference>
<dbReference type="InterPro" id="IPR036396">
    <property type="entry name" value="Cyt_P450_sf"/>
</dbReference>
<dbReference type="Proteomes" id="UP001143474">
    <property type="component" value="Unassembled WGS sequence"/>
</dbReference>
<dbReference type="AlphaFoldDB" id="A0A9W6MG62"/>
<dbReference type="GO" id="GO:0020037">
    <property type="term" value="F:heme binding"/>
    <property type="evidence" value="ECO:0007669"/>
    <property type="project" value="InterPro"/>
</dbReference>
<protein>
    <submittedName>
        <fullName evidence="2">Uncharacterized protein</fullName>
    </submittedName>
</protein>
<evidence type="ECO:0000313" key="2">
    <source>
        <dbReference type="EMBL" id="GLK12807.1"/>
    </source>
</evidence>
<proteinExistence type="predicted"/>